<evidence type="ECO:0000256" key="13">
    <source>
        <dbReference type="SAM" id="Coils"/>
    </source>
</evidence>
<evidence type="ECO:0000256" key="2">
    <source>
        <dbReference type="ARBA" id="ARBA00002035"/>
    </source>
</evidence>
<feature type="coiled-coil region" evidence="13">
    <location>
        <begin position="48"/>
        <end position="82"/>
    </location>
</feature>
<evidence type="ECO:0000256" key="6">
    <source>
        <dbReference type="ARBA" id="ARBA00022723"/>
    </source>
</evidence>
<proteinExistence type="inferred from homology"/>
<evidence type="ECO:0000256" key="3">
    <source>
        <dbReference type="ARBA" id="ARBA00004319"/>
    </source>
</evidence>
<dbReference type="OrthoDB" id="420380at2759"/>
<dbReference type="Gene3D" id="6.10.140.1460">
    <property type="match status" value="1"/>
</dbReference>
<name>A0A8K0CCD1_IGNLU</name>
<keyword evidence="14" id="KW-0732">Signal</keyword>
<dbReference type="GO" id="GO:0005788">
    <property type="term" value="C:endoplasmic reticulum lumen"/>
    <property type="evidence" value="ECO:0007669"/>
    <property type="project" value="UniProtKB-SubCell"/>
</dbReference>
<dbReference type="Pfam" id="PF13640">
    <property type="entry name" value="2OG-FeII_Oxy_3"/>
    <property type="match status" value="1"/>
</dbReference>
<evidence type="ECO:0000256" key="5">
    <source>
        <dbReference type="ARBA" id="ARBA00012269"/>
    </source>
</evidence>
<dbReference type="InterPro" id="IPR006620">
    <property type="entry name" value="Pro_4_hyd_alph"/>
</dbReference>
<comment type="subcellular location">
    <subcellularLocation>
        <location evidence="3">Endoplasmic reticulum lumen</location>
    </subcellularLocation>
</comment>
<keyword evidence="9" id="KW-0223">Dioxygenase</keyword>
<protein>
    <recommendedName>
        <fullName evidence="5">procollagen-proline 4-dioxygenase</fullName>
        <ecNumber evidence="5">1.14.11.2</ecNumber>
    </recommendedName>
</protein>
<dbReference type="PROSITE" id="PS51471">
    <property type="entry name" value="FE2OG_OXY"/>
    <property type="match status" value="1"/>
</dbReference>
<evidence type="ECO:0000256" key="12">
    <source>
        <dbReference type="ARBA" id="ARBA00023180"/>
    </source>
</evidence>
<dbReference type="InterPro" id="IPR013547">
    <property type="entry name" value="P4H_N"/>
</dbReference>
<comment type="function">
    <text evidence="2">Catalyzes the post-translational formation of 4-hydroxyproline in -Xaa-Pro-Gly- sequences in collagens and other proteins.</text>
</comment>
<dbReference type="InterPro" id="IPR044862">
    <property type="entry name" value="Pro_4_hyd_alph_FE2OG_OXY"/>
</dbReference>
<dbReference type="GO" id="GO:0031418">
    <property type="term" value="F:L-ascorbic acid binding"/>
    <property type="evidence" value="ECO:0007669"/>
    <property type="project" value="UniProtKB-KW"/>
</dbReference>
<evidence type="ECO:0000256" key="1">
    <source>
        <dbReference type="ARBA" id="ARBA00001961"/>
    </source>
</evidence>
<dbReference type="FunFam" id="2.60.120.620:FF:000011">
    <property type="entry name" value="Prolyl alpha subunit"/>
    <property type="match status" value="1"/>
</dbReference>
<comment type="caution">
    <text evidence="16">The sequence shown here is derived from an EMBL/GenBank/DDBJ whole genome shotgun (WGS) entry which is preliminary data.</text>
</comment>
<evidence type="ECO:0000256" key="14">
    <source>
        <dbReference type="SAM" id="SignalP"/>
    </source>
</evidence>
<dbReference type="Gene3D" id="1.25.40.10">
    <property type="entry name" value="Tetratricopeptide repeat domain"/>
    <property type="match status" value="1"/>
</dbReference>
<keyword evidence="13" id="KW-0175">Coiled coil</keyword>
<sequence length="494" mass="57398">MCILYNLVGILLLMINRNVRCEVYTSVAVLEDVINTETKIISSIEEYIRLESEKLDHLNRYMKRYQEQNNLALRNIEDYLENPLNIYLLIKRLTVELQAVEDLIGLNNVEKVSSNLDLYKNRTDFPTVQDFNGTIRSLAVMQDVYRLNTSAFASGQLGKFKYDTELSSWDCIQFGNHYYEKEYYNYSHSWFEEGKNRFSRKFNEFGETNAHLNYVQARIKEMDEIFRKNNSLVNHEDRETELFGEHCRKDMTPPIEILSKLKCKYVTNNKPYLLIAPFKVEEISMKPRILRFYNVMSDSEIEKLKELAYSRFETAKISRKGIDLALDSSRLAKVAWISKTTHECVAKISERISDMTGLTTRTSEPLQTSNYGVGGYFKSHWDFAHPKFFNISTLARRNNGNRIATLLFYMNEVSQGGHTVFPLAGVIAKPIKGSAVVWYNLYPSGDADNDTRHAACPVLTGTKWVSNKWLYEYGQEFLRPCELDPHATGYDFFK</sequence>
<dbReference type="SMART" id="SM00702">
    <property type="entry name" value="P4Hc"/>
    <property type="match status" value="1"/>
</dbReference>
<evidence type="ECO:0000256" key="11">
    <source>
        <dbReference type="ARBA" id="ARBA00023004"/>
    </source>
</evidence>
<organism evidence="16 17">
    <name type="scientific">Ignelater luminosus</name>
    <name type="common">Cucubano</name>
    <name type="synonym">Pyrophorus luminosus</name>
    <dbReference type="NCBI Taxonomy" id="2038154"/>
    <lineage>
        <taxon>Eukaryota</taxon>
        <taxon>Metazoa</taxon>
        <taxon>Ecdysozoa</taxon>
        <taxon>Arthropoda</taxon>
        <taxon>Hexapoda</taxon>
        <taxon>Insecta</taxon>
        <taxon>Pterygota</taxon>
        <taxon>Neoptera</taxon>
        <taxon>Endopterygota</taxon>
        <taxon>Coleoptera</taxon>
        <taxon>Polyphaga</taxon>
        <taxon>Elateriformia</taxon>
        <taxon>Elateroidea</taxon>
        <taxon>Elateridae</taxon>
        <taxon>Agrypninae</taxon>
        <taxon>Pyrophorini</taxon>
        <taxon>Ignelater</taxon>
    </lineage>
</organism>
<dbReference type="Proteomes" id="UP000801492">
    <property type="component" value="Unassembled WGS sequence"/>
</dbReference>
<feature type="chain" id="PRO_5035477949" description="procollagen-proline 4-dioxygenase" evidence="14">
    <location>
        <begin position="22"/>
        <end position="494"/>
    </location>
</feature>
<dbReference type="InterPro" id="IPR011990">
    <property type="entry name" value="TPR-like_helical_dom_sf"/>
</dbReference>
<keyword evidence="8" id="KW-0847">Vitamin C</keyword>
<comment type="similarity">
    <text evidence="4">Belongs to the P4HA family.</text>
</comment>
<evidence type="ECO:0000256" key="9">
    <source>
        <dbReference type="ARBA" id="ARBA00022964"/>
    </source>
</evidence>
<feature type="signal peptide" evidence="14">
    <location>
        <begin position="1"/>
        <end position="21"/>
    </location>
</feature>
<dbReference type="Gene3D" id="2.60.120.620">
    <property type="entry name" value="q2cbj1_9rhob like domain"/>
    <property type="match status" value="1"/>
</dbReference>
<evidence type="ECO:0000256" key="7">
    <source>
        <dbReference type="ARBA" id="ARBA00022824"/>
    </source>
</evidence>
<dbReference type="InterPro" id="IPR005123">
    <property type="entry name" value="Oxoglu/Fe-dep_dioxygenase_dom"/>
</dbReference>
<dbReference type="EMBL" id="VTPC01090592">
    <property type="protein sequence ID" value="KAF2882686.1"/>
    <property type="molecule type" value="Genomic_DNA"/>
</dbReference>
<keyword evidence="10" id="KW-0560">Oxidoreductase</keyword>
<evidence type="ECO:0000256" key="4">
    <source>
        <dbReference type="ARBA" id="ARBA00006511"/>
    </source>
</evidence>
<dbReference type="AlphaFoldDB" id="A0A8K0CCD1"/>
<keyword evidence="7" id="KW-0256">Endoplasmic reticulum</keyword>
<keyword evidence="17" id="KW-1185">Reference proteome</keyword>
<reference evidence="16" key="1">
    <citation type="submission" date="2019-08" db="EMBL/GenBank/DDBJ databases">
        <title>The genome of the North American firefly Photinus pyralis.</title>
        <authorList>
            <consortium name="Photinus pyralis genome working group"/>
            <person name="Fallon T.R."/>
            <person name="Sander Lower S.E."/>
            <person name="Weng J.-K."/>
        </authorList>
    </citation>
    <scope>NUCLEOTIDE SEQUENCE</scope>
    <source>
        <strain evidence="16">TRF0915ILg1</strain>
        <tissue evidence="16">Whole body</tissue>
    </source>
</reference>
<evidence type="ECO:0000313" key="16">
    <source>
        <dbReference type="EMBL" id="KAF2882686.1"/>
    </source>
</evidence>
<evidence type="ECO:0000259" key="15">
    <source>
        <dbReference type="PROSITE" id="PS51471"/>
    </source>
</evidence>
<keyword evidence="11" id="KW-0408">Iron</keyword>
<dbReference type="GO" id="GO:0005506">
    <property type="term" value="F:iron ion binding"/>
    <property type="evidence" value="ECO:0007669"/>
    <property type="project" value="InterPro"/>
</dbReference>
<keyword evidence="12" id="KW-0325">Glycoprotein</keyword>
<dbReference type="PANTHER" id="PTHR10869">
    <property type="entry name" value="PROLYL 4-HYDROXYLASE ALPHA SUBUNIT"/>
    <property type="match status" value="1"/>
</dbReference>
<dbReference type="Pfam" id="PF08336">
    <property type="entry name" value="P4Ha_N"/>
    <property type="match status" value="1"/>
</dbReference>
<gene>
    <name evidence="16" type="ORF">ILUMI_23488</name>
</gene>
<evidence type="ECO:0000256" key="10">
    <source>
        <dbReference type="ARBA" id="ARBA00023002"/>
    </source>
</evidence>
<comment type="cofactor">
    <cofactor evidence="1">
        <name>L-ascorbate</name>
        <dbReference type="ChEBI" id="CHEBI:38290"/>
    </cofactor>
</comment>
<dbReference type="EC" id="1.14.11.2" evidence="5"/>
<dbReference type="GO" id="GO:0004656">
    <property type="term" value="F:procollagen-proline 4-dioxygenase activity"/>
    <property type="evidence" value="ECO:0007669"/>
    <property type="project" value="UniProtKB-EC"/>
</dbReference>
<dbReference type="PANTHER" id="PTHR10869:SF244">
    <property type="entry name" value="PROLYL 4-HYDROXYLASE SUBUNIT ALPHA-2"/>
    <property type="match status" value="1"/>
</dbReference>
<accession>A0A8K0CCD1</accession>
<evidence type="ECO:0000256" key="8">
    <source>
        <dbReference type="ARBA" id="ARBA00022896"/>
    </source>
</evidence>
<evidence type="ECO:0000313" key="17">
    <source>
        <dbReference type="Proteomes" id="UP000801492"/>
    </source>
</evidence>
<feature type="domain" description="Fe2OG dioxygenase" evidence="15">
    <location>
        <begin position="362"/>
        <end position="472"/>
    </location>
</feature>
<dbReference type="InterPro" id="IPR045054">
    <property type="entry name" value="P4HA-like"/>
</dbReference>
<keyword evidence="6" id="KW-0479">Metal-binding</keyword>